<dbReference type="GO" id="GO:0046872">
    <property type="term" value="F:metal ion binding"/>
    <property type="evidence" value="ECO:0007669"/>
    <property type="project" value="UniProtKB-KW"/>
</dbReference>
<keyword evidence="11 12" id="KW-0472">Membrane</keyword>
<evidence type="ECO:0000256" key="5">
    <source>
        <dbReference type="ARBA" id="ARBA00022692"/>
    </source>
</evidence>
<dbReference type="GO" id="GO:0005886">
    <property type="term" value="C:plasma membrane"/>
    <property type="evidence" value="ECO:0007669"/>
    <property type="project" value="UniProtKB-SubCell"/>
</dbReference>
<evidence type="ECO:0000256" key="6">
    <source>
        <dbReference type="ARBA" id="ARBA00022723"/>
    </source>
</evidence>
<evidence type="ECO:0000256" key="10">
    <source>
        <dbReference type="ARBA" id="ARBA00023033"/>
    </source>
</evidence>
<dbReference type="PANTHER" id="PTHR38674:SF1">
    <property type="entry name" value="ALKANE 1-MONOOXYGENASE 1"/>
    <property type="match status" value="1"/>
</dbReference>
<dbReference type="PANTHER" id="PTHR38674">
    <property type="entry name" value="ALKANE 1-MONOOXYGENASE 1"/>
    <property type="match status" value="1"/>
</dbReference>
<gene>
    <name evidence="14" type="ORF">DFR24_3905</name>
</gene>
<proteinExistence type="inferred from homology"/>
<accession>A0A4R7NZR6</accession>
<comment type="similarity">
    <text evidence="2">Belongs to the fatty acid desaturase type 1 family. AlkB subfamily.</text>
</comment>
<sequence>MDYLKYWTPVLVVACSAAGLFAGGDWMWVGIATFPILAILDSIVPRDFGVRKMTNATLANIPIWLCCVGPVALYFVFAWSLSVHDLTIWQKIGGILSVGWMGVIPLVPAAHELYHMRNPIARTVGRYGHLCILDCTRDIGHVVGHHIDVATPDDGDTAARGTTLYSFTPNAVIESTKYALKMEAGALRKKGLSPWHYSHRLYRALLALVLFHVVIFLIGGWEANLCALAGQIVARFWVESFNYFQHYGVIRLKGAPIGRRHLWNHLGWFSRTCGFDITNHADHHLNSYQVYYKLVPHKEAILMPSVFVCFLSALIPPLWHEVIIKPALKRWDLEFATKEERVLAAEQNRKAGWPDWQNESPELVGKAATVGV</sequence>
<dbReference type="GO" id="GO:0006629">
    <property type="term" value="P:lipid metabolic process"/>
    <property type="evidence" value="ECO:0007669"/>
    <property type="project" value="InterPro"/>
</dbReference>
<feature type="transmembrane region" description="Helical" evidence="12">
    <location>
        <begin position="301"/>
        <end position="319"/>
    </location>
</feature>
<dbReference type="RefSeq" id="WP_133883031.1">
    <property type="nucleotide sequence ID" value="NZ_MWIN01000009.1"/>
</dbReference>
<evidence type="ECO:0000259" key="13">
    <source>
        <dbReference type="Pfam" id="PF00487"/>
    </source>
</evidence>
<keyword evidence="8" id="KW-0560">Oxidoreductase</keyword>
<dbReference type="GO" id="GO:0004497">
    <property type="term" value="F:monooxygenase activity"/>
    <property type="evidence" value="ECO:0007669"/>
    <property type="project" value="UniProtKB-KW"/>
</dbReference>
<evidence type="ECO:0000256" key="2">
    <source>
        <dbReference type="ARBA" id="ARBA00010823"/>
    </source>
</evidence>
<keyword evidence="15" id="KW-1185">Reference proteome</keyword>
<keyword evidence="9" id="KW-0408">Iron</keyword>
<organism evidence="14 15">
    <name type="scientific">Panacagrimonas perspica</name>
    <dbReference type="NCBI Taxonomy" id="381431"/>
    <lineage>
        <taxon>Bacteria</taxon>
        <taxon>Pseudomonadati</taxon>
        <taxon>Pseudomonadota</taxon>
        <taxon>Gammaproteobacteria</taxon>
        <taxon>Nevskiales</taxon>
        <taxon>Nevskiaceae</taxon>
        <taxon>Panacagrimonas</taxon>
    </lineage>
</organism>
<evidence type="ECO:0000313" key="14">
    <source>
        <dbReference type="EMBL" id="TDU26874.1"/>
    </source>
</evidence>
<keyword evidence="3" id="KW-1003">Cell membrane</keyword>
<feature type="transmembrane region" description="Helical" evidence="12">
    <location>
        <begin position="201"/>
        <end position="221"/>
    </location>
</feature>
<protein>
    <submittedName>
        <fullName evidence="14">Alkane 1-monooxygenase/p-cymene monooxygenase</fullName>
    </submittedName>
</protein>
<keyword evidence="5 12" id="KW-0812">Transmembrane</keyword>
<dbReference type="AlphaFoldDB" id="A0A4R7NZR6"/>
<evidence type="ECO:0000256" key="12">
    <source>
        <dbReference type="SAM" id="Phobius"/>
    </source>
</evidence>
<reference evidence="14 15" key="1">
    <citation type="submission" date="2019-03" db="EMBL/GenBank/DDBJ databases">
        <title>Genomic Encyclopedia of Type Strains, Phase IV (KMG-IV): sequencing the most valuable type-strain genomes for metagenomic binning, comparative biology and taxonomic classification.</title>
        <authorList>
            <person name="Goeker M."/>
        </authorList>
    </citation>
    <scope>NUCLEOTIDE SEQUENCE [LARGE SCALE GENOMIC DNA]</scope>
    <source>
        <strain evidence="14 15">DSM 26377</strain>
    </source>
</reference>
<evidence type="ECO:0000256" key="3">
    <source>
        <dbReference type="ARBA" id="ARBA00022475"/>
    </source>
</evidence>
<feature type="transmembrane region" description="Helical" evidence="12">
    <location>
        <begin position="88"/>
        <end position="107"/>
    </location>
</feature>
<dbReference type="InterPro" id="IPR033885">
    <property type="entry name" value="AlkB/XylM"/>
</dbReference>
<keyword evidence="6" id="KW-0479">Metal-binding</keyword>
<name>A0A4R7NZR6_9GAMM</name>
<evidence type="ECO:0000256" key="1">
    <source>
        <dbReference type="ARBA" id="ARBA00004429"/>
    </source>
</evidence>
<feature type="domain" description="Fatty acid desaturase" evidence="13">
    <location>
        <begin position="94"/>
        <end position="299"/>
    </location>
</feature>
<dbReference type="OrthoDB" id="4759734at2"/>
<feature type="transmembrane region" description="Helical" evidence="12">
    <location>
        <begin position="56"/>
        <end position="82"/>
    </location>
</feature>
<keyword evidence="4" id="KW-0997">Cell inner membrane</keyword>
<keyword evidence="7 12" id="KW-1133">Transmembrane helix</keyword>
<keyword evidence="10 14" id="KW-0503">Monooxygenase</keyword>
<evidence type="ECO:0000256" key="11">
    <source>
        <dbReference type="ARBA" id="ARBA00023136"/>
    </source>
</evidence>
<dbReference type="CDD" id="cd03512">
    <property type="entry name" value="Alkane-hydroxylase"/>
    <property type="match status" value="1"/>
</dbReference>
<dbReference type="EMBL" id="SOBT01000010">
    <property type="protein sequence ID" value="TDU26874.1"/>
    <property type="molecule type" value="Genomic_DNA"/>
</dbReference>
<dbReference type="Proteomes" id="UP000295341">
    <property type="component" value="Unassembled WGS sequence"/>
</dbReference>
<evidence type="ECO:0000313" key="15">
    <source>
        <dbReference type="Proteomes" id="UP000295341"/>
    </source>
</evidence>
<comment type="caution">
    <text evidence="14">The sequence shown here is derived from an EMBL/GenBank/DDBJ whole genome shotgun (WGS) entry which is preliminary data.</text>
</comment>
<evidence type="ECO:0000256" key="8">
    <source>
        <dbReference type="ARBA" id="ARBA00023002"/>
    </source>
</evidence>
<evidence type="ECO:0000256" key="9">
    <source>
        <dbReference type="ARBA" id="ARBA00023004"/>
    </source>
</evidence>
<comment type="subcellular location">
    <subcellularLocation>
        <location evidence="1">Cell inner membrane</location>
        <topology evidence="1">Multi-pass membrane protein</topology>
    </subcellularLocation>
</comment>
<evidence type="ECO:0000256" key="4">
    <source>
        <dbReference type="ARBA" id="ARBA00022519"/>
    </source>
</evidence>
<evidence type="ECO:0000256" key="7">
    <source>
        <dbReference type="ARBA" id="ARBA00022989"/>
    </source>
</evidence>
<dbReference type="InterPro" id="IPR005804">
    <property type="entry name" value="FA_desaturase_dom"/>
</dbReference>
<dbReference type="Pfam" id="PF00487">
    <property type="entry name" value="FA_desaturase"/>
    <property type="match status" value="1"/>
</dbReference>